<dbReference type="EMBL" id="CAKLDI010000001">
    <property type="protein sequence ID" value="CAH0532828.1"/>
    <property type="molecule type" value="Genomic_DNA"/>
</dbReference>
<dbReference type="SUPFAM" id="SSF51230">
    <property type="entry name" value="Single hybrid motif"/>
    <property type="match status" value="1"/>
</dbReference>
<sequence length="348" mass="39171">MKVEFHLDKQNDPTRDQGTKVAYGQAKRGGYRLRWYLLLGLILSPILVLLYFFYRNFVLVIAPGIVSSEPLVLRATHDAVVVSMLDKSITQVKPQELLLNLKNEVLTAEVGYLQRELDGLKGDKEHSTAVDLQLFKQAIYEARANLRSVEKLKKQYDSYKKQGSVSSLDYSAMLNMYASAKQGLKQAQIDYDRAVSENTRVKVAGPIIQERRQLRQQLVRKQAEMASLQVYSPVAGFVVERLVVKGQRVRTGDPLIAITTLEQPKVIAYLDAKYLKDAVVGNQVTVIFPDGERFAAYVSEPTEVASKLPSQLAKPFEGSPALLRVTLTLEKPLTWGRWVEGMPVEVQF</sequence>
<name>A0ABM8ZRA2_9VIBR</name>
<keyword evidence="1" id="KW-1133">Transmembrane helix</keyword>
<evidence type="ECO:0000256" key="1">
    <source>
        <dbReference type="SAM" id="Phobius"/>
    </source>
</evidence>
<dbReference type="PANTHER" id="PTHR30386">
    <property type="entry name" value="MEMBRANE FUSION SUBUNIT OF EMRAB-TOLC MULTIDRUG EFFLUX PUMP"/>
    <property type="match status" value="1"/>
</dbReference>
<reference evidence="2" key="1">
    <citation type="submission" date="2021-11" db="EMBL/GenBank/DDBJ databases">
        <authorList>
            <person name="Rodrigo-Torres L."/>
            <person name="Arahal R. D."/>
            <person name="Lucena T."/>
        </authorList>
    </citation>
    <scope>NUCLEOTIDE SEQUENCE</scope>
    <source>
        <strain evidence="2">CECT 7929</strain>
    </source>
</reference>
<dbReference type="RefSeq" id="WP_237464889.1">
    <property type="nucleotide sequence ID" value="NZ_CAKLDI010000001.1"/>
</dbReference>
<keyword evidence="1" id="KW-0472">Membrane</keyword>
<keyword evidence="1" id="KW-0812">Transmembrane</keyword>
<proteinExistence type="predicted"/>
<evidence type="ECO:0008006" key="4">
    <source>
        <dbReference type="Google" id="ProtNLM"/>
    </source>
</evidence>
<organism evidence="2 3">
    <name type="scientific">Vibrio stylophorae</name>
    <dbReference type="NCBI Taxonomy" id="659351"/>
    <lineage>
        <taxon>Bacteria</taxon>
        <taxon>Pseudomonadati</taxon>
        <taxon>Pseudomonadota</taxon>
        <taxon>Gammaproteobacteria</taxon>
        <taxon>Vibrionales</taxon>
        <taxon>Vibrionaceae</taxon>
        <taxon>Vibrio</taxon>
    </lineage>
</organism>
<comment type="caution">
    <text evidence="2">The sequence shown here is derived from an EMBL/GenBank/DDBJ whole genome shotgun (WGS) entry which is preliminary data.</text>
</comment>
<feature type="transmembrane region" description="Helical" evidence="1">
    <location>
        <begin position="35"/>
        <end position="54"/>
    </location>
</feature>
<accession>A0ABM8ZRA2</accession>
<gene>
    <name evidence="2" type="ORF">VST7929_00675</name>
</gene>
<evidence type="ECO:0000313" key="3">
    <source>
        <dbReference type="Proteomes" id="UP000838672"/>
    </source>
</evidence>
<dbReference type="Proteomes" id="UP000838672">
    <property type="component" value="Unassembled WGS sequence"/>
</dbReference>
<dbReference type="PANTHER" id="PTHR30386:SF28">
    <property type="entry name" value="EXPORTED PROTEIN"/>
    <property type="match status" value="1"/>
</dbReference>
<protein>
    <recommendedName>
        <fullName evidence="4">HlyD family secretion protein</fullName>
    </recommendedName>
</protein>
<dbReference type="InterPro" id="IPR011053">
    <property type="entry name" value="Single_hybrid_motif"/>
</dbReference>
<dbReference type="InterPro" id="IPR050739">
    <property type="entry name" value="MFP"/>
</dbReference>
<keyword evidence="3" id="KW-1185">Reference proteome</keyword>
<evidence type="ECO:0000313" key="2">
    <source>
        <dbReference type="EMBL" id="CAH0532828.1"/>
    </source>
</evidence>
<dbReference type="Gene3D" id="2.40.50.100">
    <property type="match status" value="1"/>
</dbReference>